<dbReference type="GeneID" id="78498805"/>
<dbReference type="RefSeq" id="WP_021826303.1">
    <property type="nucleotide sequence ID" value="NZ_AWGW01000029.1"/>
</dbReference>
<dbReference type="PATRIC" id="fig|1395125.3.peg.2402"/>
<accession>U2KJJ3</accession>
<feature type="transmembrane region" description="Helical" evidence="1">
    <location>
        <begin position="188"/>
        <end position="210"/>
    </location>
</feature>
<feature type="transmembrane region" description="Helical" evidence="1">
    <location>
        <begin position="6"/>
        <end position="26"/>
    </location>
</feature>
<proteinExistence type="predicted"/>
<evidence type="ECO:0000256" key="1">
    <source>
        <dbReference type="SAM" id="Phobius"/>
    </source>
</evidence>
<evidence type="ECO:0000313" key="3">
    <source>
        <dbReference type="Proteomes" id="UP000017023"/>
    </source>
</evidence>
<name>U2KJJ3_9BACT</name>
<organism evidence="2 3">
    <name type="scientific">Segatella salivae F0493</name>
    <dbReference type="NCBI Taxonomy" id="1395125"/>
    <lineage>
        <taxon>Bacteria</taxon>
        <taxon>Pseudomonadati</taxon>
        <taxon>Bacteroidota</taxon>
        <taxon>Bacteroidia</taxon>
        <taxon>Bacteroidales</taxon>
        <taxon>Prevotellaceae</taxon>
        <taxon>Segatella</taxon>
    </lineage>
</organism>
<reference evidence="2 3" key="1">
    <citation type="submission" date="2013-08" db="EMBL/GenBank/DDBJ databases">
        <authorList>
            <person name="Durkin A.S."/>
            <person name="Haft D.R."/>
            <person name="McCorrison J."/>
            <person name="Torralba M."/>
            <person name="Gillis M."/>
            <person name="Haft D.H."/>
            <person name="Methe B."/>
            <person name="Sutton G."/>
            <person name="Nelson K.E."/>
        </authorList>
    </citation>
    <scope>NUCLEOTIDE SEQUENCE [LARGE SCALE GENOMIC DNA]</scope>
    <source>
        <strain evidence="2 3">F0493</strain>
    </source>
</reference>
<gene>
    <name evidence="2" type="ORF">HMPREF9145_1811</name>
</gene>
<feature type="transmembrane region" description="Helical" evidence="1">
    <location>
        <begin position="125"/>
        <end position="141"/>
    </location>
</feature>
<feature type="transmembrane region" description="Helical" evidence="1">
    <location>
        <begin position="95"/>
        <end position="113"/>
    </location>
</feature>
<sequence length="261" mass="30092">MYINSVSFLDALLMSFAMQKLLLFIIDYMCGMMRLFNKYDRLHHTTIFILFKALLLYIVILVVAELLISLSYALLPSKMTSLIDFEGERLTMSGIRSFSIGAWVRVVLIGPLMEETAYRLWQSMKKWHIALSLSFLLYYLFGDVFISFGLKSLNYAFISAILSLCIGCLFYFKMNENMLKKIKDNSKCYTLLVLFSCMLFALFHVTNYMLNSQVLLFGVISSLRHLAGGITFAYVRINLGFFCGWIAHCLVNLFYCLMSTL</sequence>
<dbReference type="EMBL" id="AWGW01000029">
    <property type="protein sequence ID" value="ERJ98646.1"/>
    <property type="molecule type" value="Genomic_DNA"/>
</dbReference>
<feature type="transmembrane region" description="Helical" evidence="1">
    <location>
        <begin position="47"/>
        <end position="75"/>
    </location>
</feature>
<dbReference type="AlphaFoldDB" id="U2KJJ3"/>
<protein>
    <submittedName>
        <fullName evidence="2">Putative membrane protein</fullName>
    </submittedName>
</protein>
<feature type="transmembrane region" description="Helical" evidence="1">
    <location>
        <begin position="230"/>
        <end position="255"/>
    </location>
</feature>
<dbReference type="Proteomes" id="UP000017023">
    <property type="component" value="Unassembled WGS sequence"/>
</dbReference>
<feature type="transmembrane region" description="Helical" evidence="1">
    <location>
        <begin position="153"/>
        <end position="172"/>
    </location>
</feature>
<keyword evidence="1" id="KW-0812">Transmembrane</keyword>
<evidence type="ECO:0000313" key="2">
    <source>
        <dbReference type="EMBL" id="ERJ98646.1"/>
    </source>
</evidence>
<keyword evidence="1" id="KW-0472">Membrane</keyword>
<comment type="caution">
    <text evidence="2">The sequence shown here is derived from an EMBL/GenBank/DDBJ whole genome shotgun (WGS) entry which is preliminary data.</text>
</comment>
<keyword evidence="1" id="KW-1133">Transmembrane helix</keyword>